<protein>
    <recommendedName>
        <fullName evidence="3">Sulfotransferase domain-containing protein</fullName>
    </recommendedName>
</protein>
<organism evidence="4 5">
    <name type="scientific">Niveispirillum lacus</name>
    <dbReference type="NCBI Taxonomy" id="1981099"/>
    <lineage>
        <taxon>Bacteria</taxon>
        <taxon>Pseudomonadati</taxon>
        <taxon>Pseudomonadota</taxon>
        <taxon>Alphaproteobacteria</taxon>
        <taxon>Rhodospirillales</taxon>
        <taxon>Azospirillaceae</taxon>
        <taxon>Niveispirillum</taxon>
    </lineage>
</organism>
<dbReference type="Pfam" id="PF00685">
    <property type="entry name" value="Sulfotransfer_1"/>
    <property type="match status" value="1"/>
</dbReference>
<evidence type="ECO:0000313" key="4">
    <source>
        <dbReference type="EMBL" id="OYQ37185.1"/>
    </source>
</evidence>
<comment type="caution">
    <text evidence="4">The sequence shown here is derived from an EMBL/GenBank/DDBJ whole genome shotgun (WGS) entry which is preliminary data.</text>
</comment>
<keyword evidence="5" id="KW-1185">Reference proteome</keyword>
<dbReference type="SUPFAM" id="SSF52540">
    <property type="entry name" value="P-loop containing nucleoside triphosphate hydrolases"/>
    <property type="match status" value="1"/>
</dbReference>
<keyword evidence="2" id="KW-0808">Transferase</keyword>
<evidence type="ECO:0000256" key="1">
    <source>
        <dbReference type="ARBA" id="ARBA00005771"/>
    </source>
</evidence>
<dbReference type="Gene3D" id="3.40.50.300">
    <property type="entry name" value="P-loop containing nucleotide triphosphate hydrolases"/>
    <property type="match status" value="1"/>
</dbReference>
<reference evidence="4 5" key="1">
    <citation type="submission" date="2017-07" db="EMBL/GenBank/DDBJ databases">
        <title>Niveispirillum cyanobacteriorum sp. nov., isolated from cyanobacterial aggregates in a eutrophic lake.</title>
        <authorList>
            <person name="Cai H."/>
        </authorList>
    </citation>
    <scope>NUCLEOTIDE SEQUENCE [LARGE SCALE GENOMIC DNA]</scope>
    <source>
        <strain evidence="5">TH1-14</strain>
    </source>
</reference>
<feature type="domain" description="Sulfotransferase" evidence="3">
    <location>
        <begin position="13"/>
        <end position="281"/>
    </location>
</feature>
<dbReference type="GO" id="GO:0008146">
    <property type="term" value="F:sulfotransferase activity"/>
    <property type="evidence" value="ECO:0007669"/>
    <property type="project" value="InterPro"/>
</dbReference>
<dbReference type="PANTHER" id="PTHR11783">
    <property type="entry name" value="SULFOTRANSFERASE SULT"/>
    <property type="match status" value="1"/>
</dbReference>
<accession>A0A255Z8H5</accession>
<dbReference type="InterPro" id="IPR000863">
    <property type="entry name" value="Sulfotransferase_dom"/>
</dbReference>
<comment type="similarity">
    <text evidence="1">Belongs to the sulfotransferase 1 family.</text>
</comment>
<dbReference type="InterPro" id="IPR027417">
    <property type="entry name" value="P-loop_NTPase"/>
</dbReference>
<evidence type="ECO:0000256" key="2">
    <source>
        <dbReference type="ARBA" id="ARBA00022679"/>
    </source>
</evidence>
<proteinExistence type="inferred from homology"/>
<sequence>MTTMRLRGGGFCWIASYPKSGNTWMRLALAGLLAGGARHDFARPLAFAPFAADRAEVERALDLESSDFTMAECADLRALAAVELAREAEATLYRRVHEAWEYTPSGRALFPPEATLASLYMVRDPRDVAVSYAHHTGIPVDAAILALGDPANTWAIRPGGIGAAFPQHLSTWSGHVESWLAATPTPLVLRYEDMRDDPAGCLAQVAAHLRIAASDAVITATVAATRFDVLRQGEAERGFFNGQVAGQAFFRRGVAGAWRDELTRDQVARIERDHGAVMSRMGYL</sequence>
<dbReference type="Proteomes" id="UP000216998">
    <property type="component" value="Unassembled WGS sequence"/>
</dbReference>
<dbReference type="AlphaFoldDB" id="A0A255Z8H5"/>
<evidence type="ECO:0000313" key="5">
    <source>
        <dbReference type="Proteomes" id="UP000216998"/>
    </source>
</evidence>
<dbReference type="EMBL" id="NOXU01000017">
    <property type="protein sequence ID" value="OYQ37185.1"/>
    <property type="molecule type" value="Genomic_DNA"/>
</dbReference>
<evidence type="ECO:0000259" key="3">
    <source>
        <dbReference type="Pfam" id="PF00685"/>
    </source>
</evidence>
<name>A0A255Z8H5_9PROT</name>
<gene>
    <name evidence="4" type="ORF">CHU95_02225</name>
</gene>